<dbReference type="PANTHER" id="PTHR42852">
    <property type="entry name" value="THIOL:DISULFIDE INTERCHANGE PROTEIN DSBE"/>
    <property type="match status" value="1"/>
</dbReference>
<accession>A0A5J4S1W4</accession>
<dbReference type="Pfam" id="PF14289">
    <property type="entry name" value="DUF4369"/>
    <property type="match status" value="1"/>
</dbReference>
<evidence type="ECO:0000259" key="5">
    <source>
        <dbReference type="PROSITE" id="PS51352"/>
    </source>
</evidence>
<dbReference type="PANTHER" id="PTHR42852:SF6">
    <property type="entry name" value="THIOL:DISULFIDE INTERCHANGE PROTEIN DSBE"/>
    <property type="match status" value="1"/>
</dbReference>
<dbReference type="CDD" id="cd02966">
    <property type="entry name" value="TlpA_like_family"/>
    <property type="match status" value="1"/>
</dbReference>
<evidence type="ECO:0000256" key="1">
    <source>
        <dbReference type="ARBA" id="ARBA00004196"/>
    </source>
</evidence>
<dbReference type="InterPro" id="IPR013766">
    <property type="entry name" value="Thioredoxin_domain"/>
</dbReference>
<gene>
    <name evidence="6" type="ORF">EZS27_012764</name>
</gene>
<dbReference type="GO" id="GO:0017004">
    <property type="term" value="P:cytochrome complex assembly"/>
    <property type="evidence" value="ECO:0007669"/>
    <property type="project" value="UniProtKB-KW"/>
</dbReference>
<reference evidence="6" key="1">
    <citation type="submission" date="2019-03" db="EMBL/GenBank/DDBJ databases">
        <title>Single cell metagenomics reveals metabolic interactions within the superorganism composed of flagellate Streblomastix strix and complex community of Bacteroidetes bacteria on its surface.</title>
        <authorList>
            <person name="Treitli S.C."/>
            <person name="Kolisko M."/>
            <person name="Husnik F."/>
            <person name="Keeling P."/>
            <person name="Hampl V."/>
        </authorList>
    </citation>
    <scope>NUCLEOTIDE SEQUENCE</scope>
    <source>
        <strain evidence="6">STM</strain>
    </source>
</reference>
<protein>
    <submittedName>
        <fullName evidence="6">Thiol-disulfide oxidoreductase ResA</fullName>
    </submittedName>
</protein>
<proteinExistence type="predicted"/>
<keyword evidence="3" id="KW-1015">Disulfide bond</keyword>
<name>A0A5J4S1W4_9ZZZZ</name>
<keyword evidence="2" id="KW-0201">Cytochrome c-type biogenesis</keyword>
<evidence type="ECO:0000313" key="6">
    <source>
        <dbReference type="EMBL" id="KAA6339293.1"/>
    </source>
</evidence>
<dbReference type="GO" id="GO:0016491">
    <property type="term" value="F:oxidoreductase activity"/>
    <property type="evidence" value="ECO:0007669"/>
    <property type="project" value="InterPro"/>
</dbReference>
<dbReference type="InterPro" id="IPR017937">
    <property type="entry name" value="Thioredoxin_CS"/>
</dbReference>
<feature type="domain" description="Thioredoxin" evidence="5">
    <location>
        <begin position="231"/>
        <end position="375"/>
    </location>
</feature>
<dbReference type="InterPro" id="IPR036249">
    <property type="entry name" value="Thioredoxin-like_sf"/>
</dbReference>
<sequence length="375" mass="41762">MKKLSFIISVGILFAFIACNTEKSYLIKGTVEGSVDEAITVYLQDRVNSRFEKLDSTSVENGTFVFEGVQDSTVVRYLSVVIGDQQKNIAFFLENGTISVKVAIGNEKQTVSITGTPANDAYQLFNDKRNAIESEGNAIFESINDSTLSEEQIAAKRQEIDVLENRLLALIKGEIEKNINSAVGIYLLNSYSFYYTDYSELAALLEKVPDQFQNNRVIVTLNELAEKLKVTAVGQVFTDFEMETPDGKLAKLSDYAGKGKVVLVDFWASWCGPCRSEMPRLIATYEKYKSKGFEIVGVSLDADRESWKNGIEQLGITWPQISDLKYWNSEGGKLYGVRSIPHTVLIDKDGTIVARGLQGVELQQSLDQLLEDSNN</sequence>
<dbReference type="Gene3D" id="3.40.30.10">
    <property type="entry name" value="Glutaredoxin"/>
    <property type="match status" value="1"/>
</dbReference>
<dbReference type="EMBL" id="SNRY01000548">
    <property type="protein sequence ID" value="KAA6339293.1"/>
    <property type="molecule type" value="Genomic_DNA"/>
</dbReference>
<dbReference type="GO" id="GO:0030313">
    <property type="term" value="C:cell envelope"/>
    <property type="evidence" value="ECO:0007669"/>
    <property type="project" value="UniProtKB-SubCell"/>
</dbReference>
<dbReference type="PROSITE" id="PS00194">
    <property type="entry name" value="THIOREDOXIN_1"/>
    <property type="match status" value="1"/>
</dbReference>
<dbReference type="InterPro" id="IPR050553">
    <property type="entry name" value="Thioredoxin_ResA/DsbE_sf"/>
</dbReference>
<dbReference type="AlphaFoldDB" id="A0A5J4S1W4"/>
<comment type="subcellular location">
    <subcellularLocation>
        <location evidence="1">Cell envelope</location>
    </subcellularLocation>
</comment>
<dbReference type="InterPro" id="IPR025380">
    <property type="entry name" value="DUF4369"/>
</dbReference>
<dbReference type="PROSITE" id="PS51352">
    <property type="entry name" value="THIOREDOXIN_2"/>
    <property type="match status" value="1"/>
</dbReference>
<dbReference type="Pfam" id="PF00578">
    <property type="entry name" value="AhpC-TSA"/>
    <property type="match status" value="1"/>
</dbReference>
<dbReference type="GO" id="GO:0016209">
    <property type="term" value="F:antioxidant activity"/>
    <property type="evidence" value="ECO:0007669"/>
    <property type="project" value="InterPro"/>
</dbReference>
<evidence type="ECO:0000256" key="2">
    <source>
        <dbReference type="ARBA" id="ARBA00022748"/>
    </source>
</evidence>
<organism evidence="6">
    <name type="scientific">termite gut metagenome</name>
    <dbReference type="NCBI Taxonomy" id="433724"/>
    <lineage>
        <taxon>unclassified sequences</taxon>
        <taxon>metagenomes</taxon>
        <taxon>organismal metagenomes</taxon>
    </lineage>
</organism>
<dbReference type="PROSITE" id="PS51257">
    <property type="entry name" value="PROKAR_LIPOPROTEIN"/>
    <property type="match status" value="1"/>
</dbReference>
<dbReference type="SUPFAM" id="SSF52833">
    <property type="entry name" value="Thioredoxin-like"/>
    <property type="match status" value="1"/>
</dbReference>
<comment type="caution">
    <text evidence="6">The sequence shown here is derived from an EMBL/GenBank/DDBJ whole genome shotgun (WGS) entry which is preliminary data.</text>
</comment>
<evidence type="ECO:0000256" key="3">
    <source>
        <dbReference type="ARBA" id="ARBA00023157"/>
    </source>
</evidence>
<evidence type="ECO:0000256" key="4">
    <source>
        <dbReference type="ARBA" id="ARBA00023284"/>
    </source>
</evidence>
<dbReference type="InterPro" id="IPR000866">
    <property type="entry name" value="AhpC/TSA"/>
</dbReference>
<keyword evidence="4" id="KW-0676">Redox-active center</keyword>